<keyword evidence="4 6" id="KW-1133">Transmembrane helix</keyword>
<evidence type="ECO:0000313" key="9">
    <source>
        <dbReference type="EMBL" id="MBC3794069.1"/>
    </source>
</evidence>
<evidence type="ECO:0000256" key="1">
    <source>
        <dbReference type="ARBA" id="ARBA00004651"/>
    </source>
</evidence>
<keyword evidence="3 6" id="KW-0812">Transmembrane</keyword>
<feature type="transmembrane region" description="Helical" evidence="6">
    <location>
        <begin position="399"/>
        <end position="426"/>
    </location>
</feature>
<evidence type="ECO:0000256" key="4">
    <source>
        <dbReference type="ARBA" id="ARBA00022989"/>
    </source>
</evidence>
<reference evidence="9 10" key="1">
    <citation type="submission" date="2019-06" db="EMBL/GenBank/DDBJ databases">
        <title>Spirosoma utsteinense sp. nov. isolated from Antarctic ice-free soils.</title>
        <authorList>
            <person name="Tahon G."/>
        </authorList>
    </citation>
    <scope>NUCLEOTIDE SEQUENCE [LARGE SCALE GENOMIC DNA]</scope>
    <source>
        <strain evidence="9 10">LMG 31447</strain>
    </source>
</reference>
<feature type="transmembrane region" description="Helical" evidence="6">
    <location>
        <begin position="447"/>
        <end position="466"/>
    </location>
</feature>
<accession>A0ABR6WBX1</accession>
<feature type="transmembrane region" description="Helical" evidence="6">
    <location>
        <begin position="740"/>
        <end position="759"/>
    </location>
</feature>
<dbReference type="PANTHER" id="PTHR30572">
    <property type="entry name" value="MEMBRANE COMPONENT OF TRANSPORTER-RELATED"/>
    <property type="match status" value="1"/>
</dbReference>
<dbReference type="EMBL" id="VFIA01000036">
    <property type="protein sequence ID" value="MBC3794069.1"/>
    <property type="molecule type" value="Genomic_DNA"/>
</dbReference>
<evidence type="ECO:0000256" key="2">
    <source>
        <dbReference type="ARBA" id="ARBA00022475"/>
    </source>
</evidence>
<feature type="domain" description="MacB-like periplasmic core" evidence="8">
    <location>
        <begin position="20"/>
        <end position="238"/>
    </location>
</feature>
<evidence type="ECO:0000256" key="5">
    <source>
        <dbReference type="ARBA" id="ARBA00023136"/>
    </source>
</evidence>
<feature type="domain" description="ABC3 transporter permease C-terminal" evidence="7">
    <location>
        <begin position="312"/>
        <end position="428"/>
    </location>
</feature>
<proteinExistence type="predicted"/>
<sequence>MFRNYLKIAWRNLIRNWSLSTINIVGLSAGLAAVMFIMLFVQDEFSFDRFHAQGDQLYRVVLNTTSPEGNETATGATGLPQGPAFKAALPEVADFCRMQGYEMLFRQKDEGIYQQVMYVDTSFFRLFSFELLAGQSAGRDARTLLNDPGNVVVTDEIALKYFGTTDVLNRFMTIDAGGRFEKYRISGVVKAPPMNSSIRFDVLRPFVASLPPNRSDWNENDWSDGFLNTFVLLRSDRNGASANPITVEGKMASVFNSHASQQLAKLRSESGPFSLTYHLQPFTDMHLNDRYDLSNGLTRGSSSVYSYVLSGIAGLILLLACINFVNLTLARSLRRTKEIGIRKATGSTRAQLIGQFVGETFLLTLLAFVPAVLLVYALLPQFSTLANKALQLGFLLNPQTLGLFAGLVILVTLLAGFYPALVLSGFNPTQVLYGRVQLAGRNNVGKSLLILQFVIAIVLLIGTAVLHGQFNYIQTADVGYERANRVRIYVPRGREKQGELVKQALRGQPGIESVARKSGGHRSSTFYIRNKPVKSASEYIDDQYLAFVNVPILAGRALNHVNPADSISNILVNETFVRQFLSADQPAIGQVVQREDNTIRHDLTVVGVVRDYQYRSLRDKPEPVLLQLGKPEQMNQLYVKLDPKQTSAGLQTIESQFRKLIPYQPFSFHFMEDDRLESYADDARWKELVTNAALLAVLIAGLGLFGLVSLMIEQRTKEIGIRKVLGATTLEITRLLSLNFLKLVLIAFLIATPIGWYAARNWLDTFVYRMDLSGWLFGLVGLSVLSVALLTVSFQSIKAALMNPVKSLRSE</sequence>
<dbReference type="InterPro" id="IPR003838">
    <property type="entry name" value="ABC3_permease_C"/>
</dbReference>
<evidence type="ECO:0000256" key="3">
    <source>
        <dbReference type="ARBA" id="ARBA00022692"/>
    </source>
</evidence>
<name>A0ABR6WBX1_9BACT</name>
<evidence type="ECO:0000259" key="7">
    <source>
        <dbReference type="Pfam" id="PF02687"/>
    </source>
</evidence>
<evidence type="ECO:0000313" key="10">
    <source>
        <dbReference type="Proteomes" id="UP000700732"/>
    </source>
</evidence>
<keyword evidence="5 6" id="KW-0472">Membrane</keyword>
<keyword evidence="2" id="KW-1003">Cell membrane</keyword>
<dbReference type="Proteomes" id="UP000700732">
    <property type="component" value="Unassembled WGS sequence"/>
</dbReference>
<comment type="caution">
    <text evidence="9">The sequence shown here is derived from an EMBL/GenBank/DDBJ whole genome shotgun (WGS) entry which is preliminary data.</text>
</comment>
<dbReference type="Pfam" id="PF12704">
    <property type="entry name" value="MacB_PCD"/>
    <property type="match status" value="2"/>
</dbReference>
<keyword evidence="10" id="KW-1185">Reference proteome</keyword>
<feature type="domain" description="ABC3 transporter permease C-terminal" evidence="7">
    <location>
        <begin position="693"/>
        <end position="804"/>
    </location>
</feature>
<dbReference type="PANTHER" id="PTHR30572:SF18">
    <property type="entry name" value="ABC-TYPE MACROLIDE FAMILY EXPORT SYSTEM PERMEASE COMPONENT 2"/>
    <property type="match status" value="1"/>
</dbReference>
<evidence type="ECO:0000256" key="6">
    <source>
        <dbReference type="SAM" id="Phobius"/>
    </source>
</evidence>
<dbReference type="Pfam" id="PF02687">
    <property type="entry name" value="FtsX"/>
    <property type="match status" value="2"/>
</dbReference>
<organism evidence="9 10">
    <name type="scientific">Spirosoma utsteinense</name>
    <dbReference type="NCBI Taxonomy" id="2585773"/>
    <lineage>
        <taxon>Bacteria</taxon>
        <taxon>Pseudomonadati</taxon>
        <taxon>Bacteroidota</taxon>
        <taxon>Cytophagia</taxon>
        <taxon>Cytophagales</taxon>
        <taxon>Cytophagaceae</taxon>
        <taxon>Spirosoma</taxon>
    </lineage>
</organism>
<protein>
    <submittedName>
        <fullName evidence="9">ABC transport system permease protein</fullName>
    </submittedName>
</protein>
<feature type="transmembrane region" description="Helical" evidence="6">
    <location>
        <begin position="692"/>
        <end position="712"/>
    </location>
</feature>
<dbReference type="InterPro" id="IPR025857">
    <property type="entry name" value="MacB_PCD"/>
</dbReference>
<evidence type="ECO:0000259" key="8">
    <source>
        <dbReference type="Pfam" id="PF12704"/>
    </source>
</evidence>
<comment type="subcellular location">
    <subcellularLocation>
        <location evidence="1">Cell membrane</location>
        <topology evidence="1">Multi-pass membrane protein</topology>
    </subcellularLocation>
</comment>
<feature type="transmembrane region" description="Helical" evidence="6">
    <location>
        <begin position="350"/>
        <end position="379"/>
    </location>
</feature>
<feature type="transmembrane region" description="Helical" evidence="6">
    <location>
        <begin position="774"/>
        <end position="794"/>
    </location>
</feature>
<feature type="domain" description="MacB-like periplasmic core" evidence="8">
    <location>
        <begin position="455"/>
        <end position="648"/>
    </location>
</feature>
<gene>
    <name evidence="9" type="ORF">FH603_4596</name>
</gene>
<feature type="transmembrane region" description="Helical" evidence="6">
    <location>
        <begin position="304"/>
        <end position="329"/>
    </location>
</feature>
<feature type="transmembrane region" description="Helical" evidence="6">
    <location>
        <begin position="21"/>
        <end position="41"/>
    </location>
</feature>
<dbReference type="InterPro" id="IPR050250">
    <property type="entry name" value="Macrolide_Exporter_MacB"/>
</dbReference>
<dbReference type="RefSeq" id="WP_186740116.1">
    <property type="nucleotide sequence ID" value="NZ_VFIA01000036.1"/>
</dbReference>